<dbReference type="InterPro" id="IPR051122">
    <property type="entry name" value="SDR_DHRS6-like"/>
</dbReference>
<dbReference type="Gene3D" id="3.40.50.720">
    <property type="entry name" value="NAD(P)-binding Rossmann-like Domain"/>
    <property type="match status" value="1"/>
</dbReference>
<keyword evidence="4" id="KW-1185">Reference proteome</keyword>
<dbReference type="InterPro" id="IPR036291">
    <property type="entry name" value="NAD(P)-bd_dom_sf"/>
</dbReference>
<reference evidence="3 4" key="1">
    <citation type="submission" date="2016-10" db="EMBL/GenBank/DDBJ databases">
        <authorList>
            <person name="de Groot N.N."/>
        </authorList>
    </citation>
    <scope>NUCLEOTIDE SEQUENCE [LARGE SCALE GENOMIC DNA]</scope>
    <source>
        <strain evidence="3 4">CGMCC 1.7005</strain>
    </source>
</reference>
<name>A0A1I6XEN6_9FLAO</name>
<gene>
    <name evidence="3" type="ORF">SAMN05216474_0137</name>
</gene>
<proteinExistence type="inferred from homology"/>
<dbReference type="PRINTS" id="PR00081">
    <property type="entry name" value="GDHRDH"/>
</dbReference>
<keyword evidence="2" id="KW-0560">Oxidoreductase</keyword>
<dbReference type="Pfam" id="PF13561">
    <property type="entry name" value="adh_short_C2"/>
    <property type="match status" value="1"/>
</dbReference>
<evidence type="ECO:0000313" key="4">
    <source>
        <dbReference type="Proteomes" id="UP000236454"/>
    </source>
</evidence>
<protein>
    <submittedName>
        <fullName evidence="3">NAD(P)-dependent dehydrogenase, short-chain alcohol dehydrogenase family</fullName>
    </submittedName>
</protein>
<dbReference type="STRING" id="477690.SAMN05216474_0137"/>
<dbReference type="PANTHER" id="PTHR43477:SF1">
    <property type="entry name" value="DIHYDROANTICAPSIN 7-DEHYDROGENASE"/>
    <property type="match status" value="1"/>
</dbReference>
<dbReference type="GO" id="GO:0016491">
    <property type="term" value="F:oxidoreductase activity"/>
    <property type="evidence" value="ECO:0007669"/>
    <property type="project" value="UniProtKB-KW"/>
</dbReference>
<dbReference type="PANTHER" id="PTHR43477">
    <property type="entry name" value="DIHYDROANTICAPSIN 7-DEHYDROGENASE"/>
    <property type="match status" value="1"/>
</dbReference>
<dbReference type="EMBL" id="FPAS01000001">
    <property type="protein sequence ID" value="SFT36637.1"/>
    <property type="molecule type" value="Genomic_DNA"/>
</dbReference>
<accession>A0A1I6XEN6</accession>
<dbReference type="Proteomes" id="UP000236454">
    <property type="component" value="Unassembled WGS sequence"/>
</dbReference>
<dbReference type="OrthoDB" id="9803333at2"/>
<dbReference type="RefSeq" id="WP_090245187.1">
    <property type="nucleotide sequence ID" value="NZ_FPAS01000001.1"/>
</dbReference>
<dbReference type="AlphaFoldDB" id="A0A1I6XEN6"/>
<dbReference type="CDD" id="cd05233">
    <property type="entry name" value="SDR_c"/>
    <property type="match status" value="1"/>
</dbReference>
<evidence type="ECO:0000256" key="1">
    <source>
        <dbReference type="ARBA" id="ARBA00006484"/>
    </source>
</evidence>
<evidence type="ECO:0000256" key="2">
    <source>
        <dbReference type="ARBA" id="ARBA00023002"/>
    </source>
</evidence>
<comment type="similarity">
    <text evidence="1">Belongs to the short-chain dehydrogenases/reductases (SDR) family.</text>
</comment>
<dbReference type="InterPro" id="IPR002347">
    <property type="entry name" value="SDR_fam"/>
</dbReference>
<sequence>MKNYLIVGASSGIGKSIAEQLAKENQIFGTYRNTAVDIAQNIHYHYLDVMSDEKDLSFLPDTLDGLVYCPGTINLKPFKRFSADDFVDDFKLQVSGAVDIIQQCLPQLQKSKQSSIILFSSVAAQTGFNFHTQVSASKGAIEGFAKALAAELAPGVRVNVIAPSLTHTPLASALLNTEKKIEANADRHPLKSIGQSEDIAHLACFLLSDKAKWITGQIHHIDGGISTLR</sequence>
<evidence type="ECO:0000313" key="3">
    <source>
        <dbReference type="EMBL" id="SFT36637.1"/>
    </source>
</evidence>
<organism evidence="3 4">
    <name type="scientific">Lishizhenia tianjinensis</name>
    <dbReference type="NCBI Taxonomy" id="477690"/>
    <lineage>
        <taxon>Bacteria</taxon>
        <taxon>Pseudomonadati</taxon>
        <taxon>Bacteroidota</taxon>
        <taxon>Flavobacteriia</taxon>
        <taxon>Flavobacteriales</taxon>
        <taxon>Crocinitomicaceae</taxon>
        <taxon>Lishizhenia</taxon>
    </lineage>
</organism>
<dbReference type="SUPFAM" id="SSF51735">
    <property type="entry name" value="NAD(P)-binding Rossmann-fold domains"/>
    <property type="match status" value="1"/>
</dbReference>